<accession>A0ABD3RLC8</accession>
<keyword evidence="3" id="KW-1185">Reference proteome</keyword>
<dbReference type="EMBL" id="JBJXBP010000008">
    <property type="protein sequence ID" value="KAL3813767.1"/>
    <property type="molecule type" value="Genomic_DNA"/>
</dbReference>
<protein>
    <submittedName>
        <fullName evidence="2">Uncharacterized protein</fullName>
    </submittedName>
</protein>
<feature type="compositionally biased region" description="Basic and acidic residues" evidence="1">
    <location>
        <begin position="28"/>
        <end position="39"/>
    </location>
</feature>
<gene>
    <name evidence="2" type="ORF">ACJIZ3_015035</name>
</gene>
<proteinExistence type="predicted"/>
<name>A0ABD3RLC8_9LAMI</name>
<dbReference type="AlphaFoldDB" id="A0ABD3RLC8"/>
<evidence type="ECO:0000313" key="3">
    <source>
        <dbReference type="Proteomes" id="UP001634393"/>
    </source>
</evidence>
<organism evidence="2 3">
    <name type="scientific">Penstemon smallii</name>
    <dbReference type="NCBI Taxonomy" id="265156"/>
    <lineage>
        <taxon>Eukaryota</taxon>
        <taxon>Viridiplantae</taxon>
        <taxon>Streptophyta</taxon>
        <taxon>Embryophyta</taxon>
        <taxon>Tracheophyta</taxon>
        <taxon>Spermatophyta</taxon>
        <taxon>Magnoliopsida</taxon>
        <taxon>eudicotyledons</taxon>
        <taxon>Gunneridae</taxon>
        <taxon>Pentapetalae</taxon>
        <taxon>asterids</taxon>
        <taxon>lamiids</taxon>
        <taxon>Lamiales</taxon>
        <taxon>Plantaginaceae</taxon>
        <taxon>Cheloneae</taxon>
        <taxon>Penstemon</taxon>
    </lineage>
</organism>
<dbReference type="Proteomes" id="UP001634393">
    <property type="component" value="Unassembled WGS sequence"/>
</dbReference>
<sequence length="70" mass="7888">MSIFKKYPCHKCKGKSSIEHSFISARGSEQKKYPIDRRRNAGAKPRNIELSLDKTPVAEKSGRTIAIPTE</sequence>
<comment type="caution">
    <text evidence="2">The sequence shown here is derived from an EMBL/GenBank/DDBJ whole genome shotgun (WGS) entry which is preliminary data.</text>
</comment>
<evidence type="ECO:0000313" key="2">
    <source>
        <dbReference type="EMBL" id="KAL3813767.1"/>
    </source>
</evidence>
<feature type="region of interest" description="Disordered" evidence="1">
    <location>
        <begin position="23"/>
        <end position="45"/>
    </location>
</feature>
<evidence type="ECO:0000256" key="1">
    <source>
        <dbReference type="SAM" id="MobiDB-lite"/>
    </source>
</evidence>
<reference evidence="2 3" key="1">
    <citation type="submission" date="2024-12" db="EMBL/GenBank/DDBJ databases">
        <title>The unique morphological basis and parallel evolutionary history of personate flowers in Penstemon.</title>
        <authorList>
            <person name="Depatie T.H."/>
            <person name="Wessinger C.A."/>
        </authorList>
    </citation>
    <scope>NUCLEOTIDE SEQUENCE [LARGE SCALE GENOMIC DNA]</scope>
    <source>
        <strain evidence="2">WTNN_2</strain>
        <tissue evidence="2">Leaf</tissue>
    </source>
</reference>